<dbReference type="EMBL" id="JADAQX010000040">
    <property type="protein sequence ID" value="KAF8822588.1"/>
    <property type="molecule type" value="Genomic_DNA"/>
</dbReference>
<evidence type="ECO:0000256" key="4">
    <source>
        <dbReference type="ARBA" id="ARBA00022833"/>
    </source>
</evidence>
<keyword evidence="9" id="KW-1185">Reference proteome</keyword>
<evidence type="ECO:0000256" key="3">
    <source>
        <dbReference type="ARBA" id="ARBA00022771"/>
    </source>
</evidence>
<evidence type="ECO:0000313" key="8">
    <source>
        <dbReference type="EMBL" id="KAF8822588.1"/>
    </source>
</evidence>
<dbReference type="PANTHER" id="PTHR12547:SF18">
    <property type="entry name" value="PROTEIN TIS11"/>
    <property type="match status" value="1"/>
</dbReference>
<keyword evidence="2" id="KW-0677">Repeat</keyword>
<dbReference type="PROSITE" id="PS50103">
    <property type="entry name" value="ZF_C3H1"/>
    <property type="match status" value="3"/>
</dbReference>
<dbReference type="SMART" id="SM00356">
    <property type="entry name" value="ZnF_C3H1"/>
    <property type="match status" value="3"/>
</dbReference>
<feature type="domain" description="C3H1-type" evidence="7">
    <location>
        <begin position="11"/>
        <end position="38"/>
    </location>
</feature>
<feature type="domain" description="C3H1-type" evidence="7">
    <location>
        <begin position="82"/>
        <end position="109"/>
    </location>
</feature>
<dbReference type="PANTHER" id="PTHR12547">
    <property type="entry name" value="CCCH ZINC FINGER/TIS11-RELATED"/>
    <property type="match status" value="1"/>
</dbReference>
<feature type="domain" description="C3H1-type" evidence="7">
    <location>
        <begin position="46"/>
        <end position="74"/>
    </location>
</feature>
<protein>
    <recommendedName>
        <fullName evidence="7">C3H1-type domain-containing protein</fullName>
    </recommendedName>
</protein>
<keyword evidence="3 5" id="KW-0863">Zinc-finger</keyword>
<dbReference type="Gene3D" id="4.10.1000.10">
    <property type="entry name" value="Zinc finger, CCCH-type"/>
    <property type="match status" value="3"/>
</dbReference>
<gene>
    <name evidence="8" type="ORF">IE077_000540</name>
</gene>
<feature type="zinc finger region" description="C3H1-type" evidence="5">
    <location>
        <begin position="82"/>
        <end position="109"/>
    </location>
</feature>
<comment type="caution">
    <text evidence="8">The sequence shown here is derived from an EMBL/GenBank/DDBJ whole genome shotgun (WGS) entry which is preliminary data.</text>
</comment>
<feature type="region of interest" description="Disordered" evidence="6">
    <location>
        <begin position="218"/>
        <end position="250"/>
    </location>
</feature>
<feature type="zinc finger region" description="C3H1-type" evidence="5">
    <location>
        <begin position="11"/>
        <end position="38"/>
    </location>
</feature>
<evidence type="ECO:0000259" key="7">
    <source>
        <dbReference type="PROSITE" id="PS50103"/>
    </source>
</evidence>
<evidence type="ECO:0000256" key="1">
    <source>
        <dbReference type="ARBA" id="ARBA00022723"/>
    </source>
</evidence>
<feature type="region of interest" description="Disordered" evidence="6">
    <location>
        <begin position="652"/>
        <end position="706"/>
    </location>
</feature>
<accession>A0ABQ7JF39</accession>
<feature type="zinc finger region" description="C3H1-type" evidence="5">
    <location>
        <begin position="46"/>
        <end position="74"/>
    </location>
</feature>
<dbReference type="Proteomes" id="UP000823046">
    <property type="component" value="Unassembled WGS sequence"/>
</dbReference>
<evidence type="ECO:0000256" key="6">
    <source>
        <dbReference type="SAM" id="MobiDB-lite"/>
    </source>
</evidence>
<keyword evidence="4 5" id="KW-0862">Zinc</keyword>
<evidence type="ECO:0000313" key="9">
    <source>
        <dbReference type="Proteomes" id="UP000823046"/>
    </source>
</evidence>
<dbReference type="Pfam" id="PF00642">
    <property type="entry name" value="zf-CCCH"/>
    <property type="match status" value="1"/>
</dbReference>
<dbReference type="InterPro" id="IPR036855">
    <property type="entry name" value="Znf_CCCH_sf"/>
</dbReference>
<feature type="compositionally biased region" description="Polar residues" evidence="6">
    <location>
        <begin position="191"/>
        <end position="200"/>
    </location>
</feature>
<feature type="compositionally biased region" description="Basic and acidic residues" evidence="6">
    <location>
        <begin position="872"/>
        <end position="881"/>
    </location>
</feature>
<organism evidence="8 9">
    <name type="scientific">Cardiosporidium cionae</name>
    <dbReference type="NCBI Taxonomy" id="476202"/>
    <lineage>
        <taxon>Eukaryota</taxon>
        <taxon>Sar</taxon>
        <taxon>Alveolata</taxon>
        <taxon>Apicomplexa</taxon>
        <taxon>Aconoidasida</taxon>
        <taxon>Nephromycida</taxon>
        <taxon>Cardiosporidium</taxon>
    </lineage>
</organism>
<proteinExistence type="predicted"/>
<dbReference type="InterPro" id="IPR000571">
    <property type="entry name" value="Znf_CCCH"/>
</dbReference>
<feature type="compositionally biased region" description="Polar residues" evidence="6">
    <location>
        <begin position="686"/>
        <end position="701"/>
    </location>
</feature>
<dbReference type="InterPro" id="IPR045877">
    <property type="entry name" value="ZFP36-like"/>
</dbReference>
<sequence length="1005" mass="111696">MVHISAGRDQFFKTKLCPHLSTKTCRKGEDCYFAHSEAELRQIPDLQRTRLCEVFRKKGFCPEGNKCHFAHGEHELRFTANYHKTDLCKYFQIGYCEAGNACRHAHGVEELKPRKFDENEISRLHEDGNVQALVAQRRMKFGNQHTHITGSATPNILRKLAEVKTTTGSLKRSSSAEATGDFSSPREEKATSSVSPQQGSEKCPTSEFTLLAIPEAMHPRNSTSHPSPPHPLGRRKHEWRSSGNPRWTKRSLQPKLPVSFVPSLPVRVDYEPLTSGRPYTAAPQLMVTPTLPRESSYPVMLSQTGSCTHLKPNTLGYGSMLYLPCPDACNVPVIPPSFWVPPYRQPNESINVDTVCCAPSEGEPSLVSSLPPTASVKAMPPEAAGIPPDSFLRDSSEWPQEHPSIPSRGRSAPSQYLSAPPYPAAFLYPTDITGGMYVLPSGVPLYPENVRDCPHTWTPYPTLPMPSAPPGETAFSWCGKKCYAFGSPDAYAFHRPEDGDKMQVTPYPYELPQRRRSHELSLPSVMRHERCNDPQNFPTPAFNRSSSCTYMGASSLNSPVYIPVSYMQPAPYPMEGVPLSTMHPGPPQVSSWPQEMVPLASASPWMYSQPWQSPPDVAHPLPSEGIHFSTRLGPYLGGGDVPHASREGYTWGEEARYPPPVNQSDERQPSLSSPSIGSYLAEKHPNSSPGHTVVARQSSGLESPAADRDATLEFPTATLPLPSGVVYDDEIASGLGDITGVVSLPEEMEYGLLLPPPRGDAVAEVEGEGRIFPVSPDHFPFRKMQQFFCNGASKKHDLSYEEIHSSTMHLEVPFSDGLPLFSLPAPCISDETLRAGKPIIEVSLLHSSEQSMQGETGEQIGEKQLLNANPTESKKIQDKYGSRPEENYAVHLHQQSSSQNNASSFKSSNPTFEEFPFSSTHKTLSSLNQSALPLLNSATLTSFSREYGRDIVSVDSRHFYIFREKDYGKKWMYRFFHALSIIYQDLYPFLALKYRYEGWTIFVNF</sequence>
<feature type="compositionally biased region" description="Polar residues" evidence="6">
    <location>
        <begin position="166"/>
        <end position="177"/>
    </location>
</feature>
<keyword evidence="1 5" id="KW-0479">Metal-binding</keyword>
<evidence type="ECO:0000256" key="5">
    <source>
        <dbReference type="PROSITE-ProRule" id="PRU00723"/>
    </source>
</evidence>
<dbReference type="SUPFAM" id="SSF90229">
    <property type="entry name" value="CCCH zinc finger"/>
    <property type="match status" value="3"/>
</dbReference>
<feature type="compositionally biased region" description="Basic and acidic residues" evidence="6">
    <location>
        <begin position="391"/>
        <end position="400"/>
    </location>
</feature>
<evidence type="ECO:0000256" key="2">
    <source>
        <dbReference type="ARBA" id="ARBA00022737"/>
    </source>
</evidence>
<feature type="region of interest" description="Disordered" evidence="6">
    <location>
        <begin position="850"/>
        <end position="881"/>
    </location>
</feature>
<name>A0ABQ7JF39_9APIC</name>
<reference evidence="8 9" key="1">
    <citation type="journal article" date="2020" name="bioRxiv">
        <title>Metabolic contributions of an alphaproteobacterial endosymbiont in the apicomplexan Cardiosporidium cionae.</title>
        <authorList>
            <person name="Hunter E.S."/>
            <person name="Paight C.J."/>
            <person name="Lane C.E."/>
        </authorList>
    </citation>
    <scope>NUCLEOTIDE SEQUENCE [LARGE SCALE GENOMIC DNA]</scope>
    <source>
        <strain evidence="8">ESH_2018</strain>
    </source>
</reference>
<feature type="region of interest" description="Disordered" evidence="6">
    <location>
        <begin position="380"/>
        <end position="414"/>
    </location>
</feature>
<feature type="region of interest" description="Disordered" evidence="6">
    <location>
        <begin position="166"/>
        <end position="204"/>
    </location>
</feature>